<dbReference type="PANTHER" id="PTHR43037">
    <property type="entry name" value="UNNAMED PRODUCT-RELATED"/>
    <property type="match status" value="1"/>
</dbReference>
<keyword evidence="2" id="KW-0812">Transmembrane</keyword>
<dbReference type="InterPro" id="IPR029058">
    <property type="entry name" value="AB_hydrolase_fold"/>
</dbReference>
<keyword evidence="1" id="KW-0732">Signal</keyword>
<dbReference type="KEGG" id="fra:Francci3_0284"/>
<dbReference type="Gene3D" id="3.40.50.1820">
    <property type="entry name" value="alpha/beta hydrolase"/>
    <property type="match status" value="1"/>
</dbReference>
<dbReference type="InterPro" id="IPR050955">
    <property type="entry name" value="Plant_Biomass_Hydrol_Est"/>
</dbReference>
<dbReference type="HOGENOM" id="CLU_1298278_0_0_11"/>
<organism evidence="3 4">
    <name type="scientific">Frankia casuarinae (strain DSM 45818 / CECT 9043 / HFP020203 / CcI3)</name>
    <dbReference type="NCBI Taxonomy" id="106370"/>
    <lineage>
        <taxon>Bacteria</taxon>
        <taxon>Bacillati</taxon>
        <taxon>Actinomycetota</taxon>
        <taxon>Actinomycetes</taxon>
        <taxon>Frankiales</taxon>
        <taxon>Frankiaceae</taxon>
        <taxon>Frankia</taxon>
    </lineage>
</organism>
<dbReference type="eggNOG" id="COG3509">
    <property type="taxonomic scope" value="Bacteria"/>
</dbReference>
<dbReference type="PANTHER" id="PTHR43037:SF1">
    <property type="entry name" value="BLL1128 PROTEIN"/>
    <property type="match status" value="1"/>
</dbReference>
<sequence>MSNPLAGWWGKNKRTVLIVGVVIVVVWGYLGTRDRPKTQRVSLPGDYASAGRELLVQAPSDPANPLPLVLILHDDNADAKSLDRQSDAGKLANSRDFAVAFPEAVGGTWRIDGPEGADVRYLRDVVRFVSTKRTKVDPNRVYVWGIGEGARLALTAACAPGKPEFAAVGVVGQFDPEPGPTCQDRVPEGRAPEASWDRKVSETLWKFSSGHRLGA</sequence>
<keyword evidence="2" id="KW-0472">Membrane</keyword>
<evidence type="ECO:0000256" key="2">
    <source>
        <dbReference type="SAM" id="Phobius"/>
    </source>
</evidence>
<feature type="transmembrane region" description="Helical" evidence="2">
    <location>
        <begin position="15"/>
        <end position="32"/>
    </location>
</feature>
<dbReference type="STRING" id="106370.Francci3_0284"/>
<evidence type="ECO:0000313" key="3">
    <source>
        <dbReference type="EMBL" id="ABD09671.1"/>
    </source>
</evidence>
<dbReference type="Proteomes" id="UP000001937">
    <property type="component" value="Chromosome"/>
</dbReference>
<dbReference type="PhylomeDB" id="Q2JGC1"/>
<proteinExistence type="predicted"/>
<accession>Q2JGC1</accession>
<dbReference type="SUPFAM" id="SSF53474">
    <property type="entry name" value="alpha/beta-Hydrolases"/>
    <property type="match status" value="1"/>
</dbReference>
<gene>
    <name evidence="3" type="ordered locus">Francci3_0284</name>
</gene>
<evidence type="ECO:0000256" key="1">
    <source>
        <dbReference type="ARBA" id="ARBA00022729"/>
    </source>
</evidence>
<dbReference type="AlphaFoldDB" id="Q2JGC1"/>
<evidence type="ECO:0000313" key="4">
    <source>
        <dbReference type="Proteomes" id="UP000001937"/>
    </source>
</evidence>
<reference evidence="3 4" key="1">
    <citation type="journal article" date="2007" name="Genome Res.">
        <title>Genome characteristics of facultatively symbiotic Frankia sp. strains reflect host range and host plant biogeography.</title>
        <authorList>
            <person name="Normand P."/>
            <person name="Lapierre P."/>
            <person name="Tisa L.S."/>
            <person name="Gogarten J.P."/>
            <person name="Alloisio N."/>
            <person name="Bagnarol E."/>
            <person name="Bassi C.A."/>
            <person name="Berry A.M."/>
            <person name="Bickhart D.M."/>
            <person name="Choisne N."/>
            <person name="Couloux A."/>
            <person name="Cournoyer B."/>
            <person name="Cruveiller S."/>
            <person name="Daubin V."/>
            <person name="Demange N."/>
            <person name="Francino M.P."/>
            <person name="Goltsman E."/>
            <person name="Huang Y."/>
            <person name="Kopp O.R."/>
            <person name="Labarre L."/>
            <person name="Lapidus A."/>
            <person name="Lavire C."/>
            <person name="Marechal J."/>
            <person name="Martinez M."/>
            <person name="Mastronunzio J.E."/>
            <person name="Mullin B.C."/>
            <person name="Niemann J."/>
            <person name="Pujic P."/>
            <person name="Rawnsley T."/>
            <person name="Rouy Z."/>
            <person name="Schenowitz C."/>
            <person name="Sellstedt A."/>
            <person name="Tavares F."/>
            <person name="Tomkins J.P."/>
            <person name="Vallenet D."/>
            <person name="Valverde C."/>
            <person name="Wall L.G."/>
            <person name="Wang Y."/>
            <person name="Medigue C."/>
            <person name="Benson D.R."/>
        </authorList>
    </citation>
    <scope>NUCLEOTIDE SEQUENCE [LARGE SCALE GENOMIC DNA]</scope>
    <source>
        <strain evidence="4">DSM 45818 / CECT 9043 / CcI3</strain>
    </source>
</reference>
<protein>
    <submittedName>
        <fullName evidence="3">Poly(3-hydroxybutyrate) depolymerase-like</fullName>
    </submittedName>
</protein>
<keyword evidence="4" id="KW-1185">Reference proteome</keyword>
<name>Q2JGC1_FRACC</name>
<keyword evidence="2" id="KW-1133">Transmembrane helix</keyword>
<dbReference type="EMBL" id="CP000249">
    <property type="protein sequence ID" value="ABD09671.1"/>
    <property type="molecule type" value="Genomic_DNA"/>
</dbReference>